<dbReference type="EMBL" id="QKYT01001449">
    <property type="protein sequence ID" value="RIA79223.1"/>
    <property type="molecule type" value="Genomic_DNA"/>
</dbReference>
<protein>
    <recommendedName>
        <fullName evidence="3">Serine-threonine/tyrosine-protein kinase catalytic domain-containing protein</fullName>
    </recommendedName>
</protein>
<keyword evidence="2" id="KW-1185">Reference proteome</keyword>
<comment type="caution">
    <text evidence="1">The sequence shown here is derived from an EMBL/GenBank/DDBJ whole genome shotgun (WGS) entry which is preliminary data.</text>
</comment>
<proteinExistence type="predicted"/>
<organism evidence="1 2">
    <name type="scientific">Glomus cerebriforme</name>
    <dbReference type="NCBI Taxonomy" id="658196"/>
    <lineage>
        <taxon>Eukaryota</taxon>
        <taxon>Fungi</taxon>
        <taxon>Fungi incertae sedis</taxon>
        <taxon>Mucoromycota</taxon>
        <taxon>Glomeromycotina</taxon>
        <taxon>Glomeromycetes</taxon>
        <taxon>Glomerales</taxon>
        <taxon>Glomeraceae</taxon>
        <taxon>Glomus</taxon>
    </lineage>
</organism>
<evidence type="ECO:0000313" key="1">
    <source>
        <dbReference type="EMBL" id="RIA79223.1"/>
    </source>
</evidence>
<accession>A0A397RYG1</accession>
<evidence type="ECO:0000313" key="2">
    <source>
        <dbReference type="Proteomes" id="UP000265703"/>
    </source>
</evidence>
<sequence>MEKCWDSDPFKRPTITDLGNIISQWLRYVNEYYKHNGENDKNITIIPKVDNQSISDMHEFVKANKALTQEQINISTIKFHPQAHYTSRLLTEILDQKNSECLDCIIES</sequence>
<dbReference type="Proteomes" id="UP000265703">
    <property type="component" value="Unassembled WGS sequence"/>
</dbReference>
<reference evidence="1 2" key="1">
    <citation type="submission" date="2018-06" db="EMBL/GenBank/DDBJ databases">
        <title>Comparative genomics reveals the genomic features of Rhizophagus irregularis, R. cerebriforme, R. diaphanum and Gigaspora rosea, and their symbiotic lifestyle signature.</title>
        <authorList>
            <person name="Morin E."/>
            <person name="San Clemente H."/>
            <person name="Chen E.C.H."/>
            <person name="De La Providencia I."/>
            <person name="Hainaut M."/>
            <person name="Kuo A."/>
            <person name="Kohler A."/>
            <person name="Murat C."/>
            <person name="Tang N."/>
            <person name="Roy S."/>
            <person name="Loubradou J."/>
            <person name="Henrissat B."/>
            <person name="Grigoriev I.V."/>
            <person name="Corradi N."/>
            <person name="Roux C."/>
            <person name="Martin F.M."/>
        </authorList>
    </citation>
    <scope>NUCLEOTIDE SEQUENCE [LARGE SCALE GENOMIC DNA]</scope>
    <source>
        <strain evidence="1 2">DAOM 227022</strain>
    </source>
</reference>
<name>A0A397RYG1_9GLOM</name>
<evidence type="ECO:0008006" key="3">
    <source>
        <dbReference type="Google" id="ProtNLM"/>
    </source>
</evidence>
<gene>
    <name evidence="1" type="ORF">C1645_794715</name>
</gene>
<dbReference type="AlphaFoldDB" id="A0A397RYG1"/>
<dbReference type="OrthoDB" id="2305644at2759"/>